<keyword evidence="3" id="KW-0670">Pyruvate</keyword>
<evidence type="ECO:0000313" key="3">
    <source>
        <dbReference type="EMBL" id="SNZ07490.1"/>
    </source>
</evidence>
<dbReference type="GO" id="GO:0016740">
    <property type="term" value="F:transferase activity"/>
    <property type="evidence" value="ECO:0007669"/>
    <property type="project" value="UniProtKB-KW"/>
</dbReference>
<dbReference type="InterPro" id="IPR036873">
    <property type="entry name" value="Rhodanese-like_dom_sf"/>
</dbReference>
<keyword evidence="3" id="KW-0808">Transferase</keyword>
<dbReference type="SMART" id="SM00450">
    <property type="entry name" value="RHOD"/>
    <property type="match status" value="2"/>
</dbReference>
<name>A0A285NDG1_9HYPH</name>
<proteinExistence type="predicted"/>
<reference evidence="3 4" key="1">
    <citation type="submission" date="2017-09" db="EMBL/GenBank/DDBJ databases">
        <authorList>
            <person name="Ehlers B."/>
            <person name="Leendertz F.H."/>
        </authorList>
    </citation>
    <scope>NUCLEOTIDE SEQUENCE [LARGE SCALE GENOMIC DNA]</scope>
    <source>
        <strain evidence="3 4">DSM 18289</strain>
    </source>
</reference>
<feature type="domain" description="Rhodanese" evidence="2">
    <location>
        <begin position="204"/>
        <end position="318"/>
    </location>
</feature>
<dbReference type="CDD" id="cd01448">
    <property type="entry name" value="TST_Repeat_1"/>
    <property type="match status" value="1"/>
</dbReference>
<keyword evidence="1" id="KW-0677">Repeat</keyword>
<evidence type="ECO:0000259" key="2">
    <source>
        <dbReference type="PROSITE" id="PS50206"/>
    </source>
</evidence>
<accession>A0A285NDG1</accession>
<dbReference type="Gene3D" id="3.40.250.10">
    <property type="entry name" value="Rhodanese-like domain"/>
    <property type="match status" value="2"/>
</dbReference>
<dbReference type="InterPro" id="IPR001763">
    <property type="entry name" value="Rhodanese-like_dom"/>
</dbReference>
<dbReference type="PANTHER" id="PTHR43855">
    <property type="entry name" value="THIOSULFATE SULFURTRANSFERASE"/>
    <property type="match status" value="1"/>
</dbReference>
<dbReference type="InterPro" id="IPR051126">
    <property type="entry name" value="Thiosulfate_sulfurtransferase"/>
</dbReference>
<protein>
    <submittedName>
        <fullName evidence="3">Thiosulfate/3-mercaptopyruvate sulfurtransferase</fullName>
    </submittedName>
</protein>
<dbReference type="Pfam" id="PF00581">
    <property type="entry name" value="Rhodanese"/>
    <property type="match status" value="2"/>
</dbReference>
<sequence length="321" mass="35436">MSFSSSRSAFARTPSTRWGIPHTLFMLLTAIFLIASVDTIRAEAAQPLVSAKWLSENLDASSIRILDLQSPQGYARAHIKGAVNTSYAQWRRTDANGLPKMLPDLDYLQSLIGTLGIEQGTHVILAPIGISASEVAVATRVYWTFKTLGHDKVSILNGGLIAYSKLSDAKFVTEPTTVSPTTYNASLNKDMAPNGDEVNFAWKQGVVMVDSRSEDEYLGKVAGPGQRAGTIPDSRFMPFDRLLEKDGQSFRFPEVSELKSIYEKHKVPTSGRQISFCHTGHRTSLTWFVSHELLGNKDAKLYDASMAEWAKRQDLPIAKPK</sequence>
<dbReference type="Proteomes" id="UP000219439">
    <property type="component" value="Unassembled WGS sequence"/>
</dbReference>
<dbReference type="PROSITE" id="PS50206">
    <property type="entry name" value="RHODANESE_3"/>
    <property type="match status" value="2"/>
</dbReference>
<evidence type="ECO:0000256" key="1">
    <source>
        <dbReference type="ARBA" id="ARBA00022737"/>
    </source>
</evidence>
<organism evidence="3 4">
    <name type="scientific">Cohaesibacter gelatinilyticus</name>
    <dbReference type="NCBI Taxonomy" id="372072"/>
    <lineage>
        <taxon>Bacteria</taxon>
        <taxon>Pseudomonadati</taxon>
        <taxon>Pseudomonadota</taxon>
        <taxon>Alphaproteobacteria</taxon>
        <taxon>Hyphomicrobiales</taxon>
        <taxon>Cohaesibacteraceae</taxon>
    </lineage>
</organism>
<dbReference type="AlphaFoldDB" id="A0A285NDG1"/>
<dbReference type="SUPFAM" id="SSF52821">
    <property type="entry name" value="Rhodanese/Cell cycle control phosphatase"/>
    <property type="match status" value="2"/>
</dbReference>
<gene>
    <name evidence="3" type="ORF">SAMN06265368_1016</name>
</gene>
<evidence type="ECO:0000313" key="4">
    <source>
        <dbReference type="Proteomes" id="UP000219439"/>
    </source>
</evidence>
<dbReference type="PANTHER" id="PTHR43855:SF1">
    <property type="entry name" value="THIOSULFATE SULFURTRANSFERASE"/>
    <property type="match status" value="1"/>
</dbReference>
<keyword evidence="4" id="KW-1185">Reference proteome</keyword>
<dbReference type="EMBL" id="OBEL01000001">
    <property type="protein sequence ID" value="SNZ07490.1"/>
    <property type="molecule type" value="Genomic_DNA"/>
</dbReference>
<feature type="domain" description="Rhodanese" evidence="2">
    <location>
        <begin position="59"/>
        <end position="172"/>
    </location>
</feature>